<dbReference type="SUPFAM" id="SSF64167">
    <property type="entry name" value="SurE-like"/>
    <property type="match status" value="1"/>
</dbReference>
<comment type="caution">
    <text evidence="3">The sequence shown here is derived from an EMBL/GenBank/DDBJ whole genome shotgun (WGS) entry which is preliminary data.</text>
</comment>
<dbReference type="InterPro" id="IPR036523">
    <property type="entry name" value="SurE-like_sf"/>
</dbReference>
<accession>A0A9D1SQB3</accession>
<organism evidence="3 4">
    <name type="scientific">Candidatus Fimimonas merdipullorum</name>
    <dbReference type="NCBI Taxonomy" id="2840822"/>
    <lineage>
        <taxon>Bacteria</taxon>
        <taxon>Pseudomonadati</taxon>
        <taxon>Myxococcota</taxon>
        <taxon>Myxococcia</taxon>
        <taxon>Myxococcales</taxon>
        <taxon>Cystobacterineae</taxon>
        <taxon>Myxococcaceae</taxon>
        <taxon>Myxococcaceae incertae sedis</taxon>
        <taxon>Candidatus Fimimonas</taxon>
    </lineage>
</organism>
<name>A0A9D1SQB3_9BACT</name>
<reference evidence="3" key="1">
    <citation type="submission" date="2020-10" db="EMBL/GenBank/DDBJ databases">
        <authorList>
            <person name="Gilroy R."/>
        </authorList>
    </citation>
    <scope>NUCLEOTIDE SEQUENCE</scope>
    <source>
        <strain evidence="3">ChiHjej12B11-7776</strain>
    </source>
</reference>
<gene>
    <name evidence="3" type="ORF">IAC72_05605</name>
</gene>
<evidence type="ECO:0000313" key="4">
    <source>
        <dbReference type="Proteomes" id="UP000886852"/>
    </source>
</evidence>
<comment type="catalytic activity">
    <reaction evidence="1">
        <text>a ribonucleoside 5'-phosphate + H2O = a ribonucleoside + phosphate</text>
        <dbReference type="Rhea" id="RHEA:12484"/>
        <dbReference type="ChEBI" id="CHEBI:15377"/>
        <dbReference type="ChEBI" id="CHEBI:18254"/>
        <dbReference type="ChEBI" id="CHEBI:43474"/>
        <dbReference type="ChEBI" id="CHEBI:58043"/>
        <dbReference type="EC" id="3.1.3.5"/>
    </reaction>
</comment>
<proteinExistence type="predicted"/>
<dbReference type="Proteomes" id="UP000886852">
    <property type="component" value="Unassembled WGS sequence"/>
</dbReference>
<dbReference type="GO" id="GO:0008253">
    <property type="term" value="F:5'-nucleotidase activity"/>
    <property type="evidence" value="ECO:0007669"/>
    <property type="project" value="UniProtKB-EC"/>
</dbReference>
<evidence type="ECO:0000256" key="2">
    <source>
        <dbReference type="ARBA" id="ARBA00012643"/>
    </source>
</evidence>
<dbReference type="AlphaFoldDB" id="A0A9D1SQB3"/>
<reference evidence="3" key="2">
    <citation type="journal article" date="2021" name="PeerJ">
        <title>Extensive microbial diversity within the chicken gut microbiome revealed by metagenomics and culture.</title>
        <authorList>
            <person name="Gilroy R."/>
            <person name="Ravi A."/>
            <person name="Getino M."/>
            <person name="Pursley I."/>
            <person name="Horton D.L."/>
            <person name="Alikhan N.F."/>
            <person name="Baker D."/>
            <person name="Gharbi K."/>
            <person name="Hall N."/>
            <person name="Watson M."/>
            <person name="Adriaenssens E.M."/>
            <person name="Foster-Nyarko E."/>
            <person name="Jarju S."/>
            <person name="Secka A."/>
            <person name="Antonio M."/>
            <person name="Oren A."/>
            <person name="Chaudhuri R.R."/>
            <person name="La Ragione R."/>
            <person name="Hildebrand F."/>
            <person name="Pallen M.J."/>
        </authorList>
    </citation>
    <scope>NUCLEOTIDE SEQUENCE</scope>
    <source>
        <strain evidence="3">ChiHjej12B11-7776</strain>
    </source>
</reference>
<protein>
    <recommendedName>
        <fullName evidence="2">5'-nucleotidase</fullName>
        <ecNumber evidence="2">3.1.3.5</ecNumber>
    </recommendedName>
</protein>
<sequence>MGNGLWQQNGYCVHENRHDHTLDTDATIDGYISVTPMSTDRSNVDVWKKVVKTIR</sequence>
<dbReference type="EMBL" id="DVOC01000101">
    <property type="protein sequence ID" value="HIU91465.1"/>
    <property type="molecule type" value="Genomic_DNA"/>
</dbReference>
<evidence type="ECO:0000313" key="3">
    <source>
        <dbReference type="EMBL" id="HIU91465.1"/>
    </source>
</evidence>
<evidence type="ECO:0000256" key="1">
    <source>
        <dbReference type="ARBA" id="ARBA00000815"/>
    </source>
</evidence>
<dbReference type="EC" id="3.1.3.5" evidence="2"/>